<evidence type="ECO:0008006" key="3">
    <source>
        <dbReference type="Google" id="ProtNLM"/>
    </source>
</evidence>
<reference evidence="1 2" key="1">
    <citation type="submission" date="2024-07" db="EMBL/GenBank/DDBJ databases">
        <title>Section-level genome sequencing and comparative genomics of Aspergillus sections Usti and Cavernicolus.</title>
        <authorList>
            <consortium name="Lawrence Berkeley National Laboratory"/>
            <person name="Nybo J.L."/>
            <person name="Vesth T.C."/>
            <person name="Theobald S."/>
            <person name="Frisvad J.C."/>
            <person name="Larsen T.O."/>
            <person name="Kjaerboelling I."/>
            <person name="Rothschild-Mancinelli K."/>
            <person name="Lyhne E.K."/>
            <person name="Kogle M.E."/>
            <person name="Barry K."/>
            <person name="Clum A."/>
            <person name="Na H."/>
            <person name="Ledsgaard L."/>
            <person name="Lin J."/>
            <person name="Lipzen A."/>
            <person name="Kuo A."/>
            <person name="Riley R."/>
            <person name="Mondo S."/>
            <person name="LaButti K."/>
            <person name="Haridas S."/>
            <person name="Pangalinan J."/>
            <person name="Salamov A.A."/>
            <person name="Simmons B.A."/>
            <person name="Magnuson J.K."/>
            <person name="Chen J."/>
            <person name="Drula E."/>
            <person name="Henrissat B."/>
            <person name="Wiebenga A."/>
            <person name="Lubbers R.J."/>
            <person name="Gomes A.C."/>
            <person name="Makela M.R."/>
            <person name="Stajich J."/>
            <person name="Grigoriev I.V."/>
            <person name="Mortensen U.H."/>
            <person name="De vries R.P."/>
            <person name="Baker S.E."/>
            <person name="Andersen M.R."/>
        </authorList>
    </citation>
    <scope>NUCLEOTIDE SEQUENCE [LARGE SCALE GENOMIC DNA]</scope>
    <source>
        <strain evidence="1 2">CBS 600.67</strain>
    </source>
</reference>
<accession>A0ABR4ILS5</accession>
<organism evidence="1 2">
    <name type="scientific">Aspergillus cavernicola</name>
    <dbReference type="NCBI Taxonomy" id="176166"/>
    <lineage>
        <taxon>Eukaryota</taxon>
        <taxon>Fungi</taxon>
        <taxon>Dikarya</taxon>
        <taxon>Ascomycota</taxon>
        <taxon>Pezizomycotina</taxon>
        <taxon>Eurotiomycetes</taxon>
        <taxon>Eurotiomycetidae</taxon>
        <taxon>Eurotiales</taxon>
        <taxon>Aspergillaceae</taxon>
        <taxon>Aspergillus</taxon>
        <taxon>Aspergillus subgen. Nidulantes</taxon>
    </lineage>
</organism>
<comment type="caution">
    <text evidence="1">The sequence shown here is derived from an EMBL/GenBank/DDBJ whole genome shotgun (WGS) entry which is preliminary data.</text>
</comment>
<gene>
    <name evidence="1" type="ORF">BDW59DRAFT_43173</name>
</gene>
<dbReference type="Proteomes" id="UP001610335">
    <property type="component" value="Unassembled WGS sequence"/>
</dbReference>
<evidence type="ECO:0000313" key="1">
    <source>
        <dbReference type="EMBL" id="KAL2828724.1"/>
    </source>
</evidence>
<sequence>MSSPLRLIDEDEESENEGTLEVTFHYLDCFDLDEPVGVERRRNRDGEIVPSPMGPFGLDIELTIDRAIAAAGINVAAADRRRRPRIPPVRPPRPPRPIYAWDELVGGGNTGSLVAELLERELRLERQAAEIVSPRDIDDEPDPTTWPTNWGIHHDYFLWACRGSVTVITDHIQAVFAFNPPIEERFVSARLGGVNAYKQLTFLSKHLPGETHSMQRAVARGVLYEADISDPDVRDGIKKLDVKQAKSGTLEYIEPILPCWAPHNWNRADDAFAAMYIGDHPNVFLREYGFVFREPPSDEFVRIRMAQIPHLNLSWTELMAAQSRRQLLSSTFPSQYFADNNNPLPNFF</sequence>
<keyword evidence="2" id="KW-1185">Reference proteome</keyword>
<protein>
    <recommendedName>
        <fullName evidence="3">HNH nuclease domain-containing protein</fullName>
    </recommendedName>
</protein>
<evidence type="ECO:0000313" key="2">
    <source>
        <dbReference type="Proteomes" id="UP001610335"/>
    </source>
</evidence>
<name>A0ABR4ILS5_9EURO</name>
<dbReference type="EMBL" id="JBFXLS010000019">
    <property type="protein sequence ID" value="KAL2828724.1"/>
    <property type="molecule type" value="Genomic_DNA"/>
</dbReference>
<proteinExistence type="predicted"/>